<keyword evidence="1 2" id="KW-0812">Transmembrane</keyword>
<protein>
    <submittedName>
        <fullName evidence="2">Transmembrane protein, putative</fullName>
    </submittedName>
</protein>
<proteinExistence type="predicted"/>
<dbReference type="Proteomes" id="UP000051952">
    <property type="component" value="Unassembled WGS sequence"/>
</dbReference>
<evidence type="ECO:0000256" key="1">
    <source>
        <dbReference type="SAM" id="Phobius"/>
    </source>
</evidence>
<keyword evidence="3" id="KW-1185">Reference proteome</keyword>
<dbReference type="EMBL" id="CYKH01000844">
    <property type="protein sequence ID" value="CUG49950.1"/>
    <property type="molecule type" value="Genomic_DNA"/>
</dbReference>
<feature type="non-terminal residue" evidence="2">
    <location>
        <position position="1"/>
    </location>
</feature>
<feature type="non-terminal residue" evidence="2">
    <location>
        <position position="620"/>
    </location>
</feature>
<organism evidence="2 3">
    <name type="scientific">Bodo saltans</name>
    <name type="common">Flagellated protozoan</name>
    <dbReference type="NCBI Taxonomy" id="75058"/>
    <lineage>
        <taxon>Eukaryota</taxon>
        <taxon>Discoba</taxon>
        <taxon>Euglenozoa</taxon>
        <taxon>Kinetoplastea</taxon>
        <taxon>Metakinetoplastina</taxon>
        <taxon>Eubodonida</taxon>
        <taxon>Bodonidae</taxon>
        <taxon>Bodo</taxon>
    </lineage>
</organism>
<name>A0A0S4J1G6_BODSA</name>
<evidence type="ECO:0000313" key="2">
    <source>
        <dbReference type="EMBL" id="CUG49950.1"/>
    </source>
</evidence>
<sequence length="620" mass="67431">YVSIPSGSCVPVSSVFSALNSSKFIRINCGRSADVKAHFQSVLAVATSKKLSDSVSTESLSAAYLQHWRNSSLITTTSTGGSTTAQYYSYVVRRSNGVTTTSSVHPAALESHAPGSLDFDIPSRPRVLIQTSPDLFSPSRANNYFPFTSAIETSTYKSPVNVSSTGYGPRDGDLPLGCIYNRFNTSEALSSEAAAADSARYYDINASRIDMGSWYGQTSSVSDGDGFTITMYLRATATSQGFAFAVTDALEDIVDRNSPILDKAIDMLTRNSPPDSWFSDAFHIYSALYVNGPSLSLHFVHADPTTLVDGSASASATAGGTRFVNVRWELDALGLTHLFNGLWHHVAVVLRTENDQTKAQLIVDGVTSLSKSGWNQCMARRPTAIQNVSAGSTVPAYSASTDRFVSGGMLYAGYFNGGIGHLRFRNESVNIFTLWRESTAAIQQHNAISTAKYYALGYCLIVVAVVLAAVTVLQSGRDLVRTHAADEKRMFSKADLEYSKVMKLTPLRYLRPPLATVVVWLGVNGEQALELLEELGATRQRPGDEFVRIMFNAYNRSHASKSDPFVPLVSGLPDVHQWNELVERECGVTRTNNEHQKATPLRAIPVFDVTPNSVIPIVQD</sequence>
<keyword evidence="1" id="KW-1133">Transmembrane helix</keyword>
<keyword evidence="1" id="KW-0472">Membrane</keyword>
<gene>
    <name evidence="2" type="ORF">BSAL_80245</name>
</gene>
<dbReference type="AlphaFoldDB" id="A0A0S4J1G6"/>
<evidence type="ECO:0000313" key="3">
    <source>
        <dbReference type="Proteomes" id="UP000051952"/>
    </source>
</evidence>
<accession>A0A0S4J1G6</accession>
<dbReference type="VEuPathDB" id="TriTrypDB:BSAL_80245"/>
<feature type="transmembrane region" description="Helical" evidence="1">
    <location>
        <begin position="453"/>
        <end position="473"/>
    </location>
</feature>
<reference evidence="3" key="1">
    <citation type="submission" date="2015-09" db="EMBL/GenBank/DDBJ databases">
        <authorList>
            <consortium name="Pathogen Informatics"/>
        </authorList>
    </citation>
    <scope>NUCLEOTIDE SEQUENCE [LARGE SCALE GENOMIC DNA]</scope>
    <source>
        <strain evidence="3">Lake Konstanz</strain>
    </source>
</reference>